<organism evidence="3 4">
    <name type="scientific">Euplotes crassus</name>
    <dbReference type="NCBI Taxonomy" id="5936"/>
    <lineage>
        <taxon>Eukaryota</taxon>
        <taxon>Sar</taxon>
        <taxon>Alveolata</taxon>
        <taxon>Ciliophora</taxon>
        <taxon>Intramacronucleata</taxon>
        <taxon>Spirotrichea</taxon>
        <taxon>Hypotrichia</taxon>
        <taxon>Euplotida</taxon>
        <taxon>Euplotidae</taxon>
        <taxon>Moneuplotes</taxon>
    </lineage>
</organism>
<sequence length="721" mass="84570">MESNPEGNQENRKENEESNEESQITTNKEFCRMPLIDKICMGPVEKYYKYGRFPYKMVAHFLLALALVAQIFLVVNFNSSYSIAVKRKLLTLFFDGEMEQEGYLTFRERYFFSVADVREQVNFMIDNFFEIPESDSIEEYQLSEELDDDGIKRIAHVTMSPFFIRKEDRIPWAFLEMNLTNDERGAFHIEEDGTPRLPDDQLRDFFAAMSHFTLTLLVRHNIPTTKFTTYDCYRWIVRADFRMINNGHYAQFNRMDRQFCQNVPEGYIQTNFLTRYLWVLIITCIFTILNLYLNIKYIKDITNSIERVRKELNKDYEKKHRKKLTINDINRRNATDSQEIGLDDIHNGNGSGDESLDEEDMRFNWSDLTLTDRRELYSGWSFIIILGNIVTLIACAFLLASTSTSQRQGEIMLGFGSFLVVISLMKYYDNAKVYNIVWNTAVKSASIFFKATIGALPIFIAFVLLAFCLFNGNRYLSFFSFTFYSLFTTLNGDILFFLFLELKEIHFLVTQIFLYIFLFICIAIIFNIIVVIVGDGYIAAKTYSKYDWIKEKEEYEEEVVKNISTFFSQNIEGEDPLEPFRSDSVVEERRKNRIRIILIKDKELHRLRFAQSLGIPVDQLPKKSALDETPIQALTKNHDSLSNKSKECLRTLNTLQKSIIKKTDDESDEDKEDYADRLNSCITKLHKRIQDIKYKVEVDRISHLNGGRPRVEETKEDPRTD</sequence>
<proteinExistence type="predicted"/>
<name>A0AAD1YDC2_EUPCR</name>
<dbReference type="PANTHER" id="PTHR12127:SF7">
    <property type="entry name" value="SD02261P"/>
    <property type="match status" value="1"/>
</dbReference>
<evidence type="ECO:0000313" key="3">
    <source>
        <dbReference type="EMBL" id="CAI2387647.1"/>
    </source>
</evidence>
<gene>
    <name evidence="3" type="ORF">ECRASSUSDP1_LOCUS29281</name>
</gene>
<dbReference type="GO" id="GO:0016020">
    <property type="term" value="C:membrane"/>
    <property type="evidence" value="ECO:0007669"/>
    <property type="project" value="TreeGrafter"/>
</dbReference>
<feature type="transmembrane region" description="Helical" evidence="2">
    <location>
        <begin position="276"/>
        <end position="295"/>
    </location>
</feature>
<dbReference type="Proteomes" id="UP001295684">
    <property type="component" value="Unassembled WGS sequence"/>
</dbReference>
<dbReference type="InterPro" id="IPR039031">
    <property type="entry name" value="Mucolipin"/>
</dbReference>
<evidence type="ECO:0000256" key="1">
    <source>
        <dbReference type="SAM" id="MobiDB-lite"/>
    </source>
</evidence>
<keyword evidence="2" id="KW-0472">Membrane</keyword>
<feature type="transmembrane region" description="Helical" evidence="2">
    <location>
        <begin position="512"/>
        <end position="540"/>
    </location>
</feature>
<feature type="region of interest" description="Disordered" evidence="1">
    <location>
        <begin position="1"/>
        <end position="25"/>
    </location>
</feature>
<comment type="caution">
    <text evidence="3">The sequence shown here is derived from an EMBL/GenBank/DDBJ whole genome shotgun (WGS) entry which is preliminary data.</text>
</comment>
<feature type="transmembrane region" description="Helical" evidence="2">
    <location>
        <begin position="377"/>
        <end position="399"/>
    </location>
</feature>
<evidence type="ECO:0000256" key="2">
    <source>
        <dbReference type="SAM" id="Phobius"/>
    </source>
</evidence>
<accession>A0AAD1YDC2</accession>
<feature type="transmembrane region" description="Helical" evidence="2">
    <location>
        <begin position="57"/>
        <end position="78"/>
    </location>
</feature>
<dbReference type="EMBL" id="CAMPGE010030142">
    <property type="protein sequence ID" value="CAI2387647.1"/>
    <property type="molecule type" value="Genomic_DNA"/>
</dbReference>
<dbReference type="AlphaFoldDB" id="A0AAD1YDC2"/>
<dbReference type="GO" id="GO:0072345">
    <property type="term" value="F:NAADP-sensitive calcium-release channel activity"/>
    <property type="evidence" value="ECO:0007669"/>
    <property type="project" value="TreeGrafter"/>
</dbReference>
<keyword evidence="2" id="KW-0812">Transmembrane</keyword>
<feature type="transmembrane region" description="Helical" evidence="2">
    <location>
        <begin position="411"/>
        <end position="428"/>
    </location>
</feature>
<feature type="transmembrane region" description="Helical" evidence="2">
    <location>
        <begin position="481"/>
        <end position="500"/>
    </location>
</feature>
<keyword evidence="4" id="KW-1185">Reference proteome</keyword>
<protein>
    <recommendedName>
        <fullName evidence="5">Polycystin cation channel PKD1/PKD2 domain-containing protein</fullName>
    </recommendedName>
</protein>
<evidence type="ECO:0008006" key="5">
    <source>
        <dbReference type="Google" id="ProtNLM"/>
    </source>
</evidence>
<reference evidence="3" key="1">
    <citation type="submission" date="2023-07" db="EMBL/GenBank/DDBJ databases">
        <authorList>
            <consortium name="AG Swart"/>
            <person name="Singh M."/>
            <person name="Singh A."/>
            <person name="Seah K."/>
            <person name="Emmerich C."/>
        </authorList>
    </citation>
    <scope>NUCLEOTIDE SEQUENCE</scope>
    <source>
        <strain evidence="3">DP1</strain>
    </source>
</reference>
<dbReference type="PANTHER" id="PTHR12127">
    <property type="entry name" value="MUCOLIPIN"/>
    <property type="match status" value="1"/>
</dbReference>
<evidence type="ECO:0000313" key="4">
    <source>
        <dbReference type="Proteomes" id="UP001295684"/>
    </source>
</evidence>
<feature type="transmembrane region" description="Helical" evidence="2">
    <location>
        <begin position="448"/>
        <end position="469"/>
    </location>
</feature>
<keyword evidence="2" id="KW-1133">Transmembrane helix</keyword>